<gene>
    <name evidence="1" type="ORF">FHR98_000408</name>
</gene>
<name>A0A839STA2_9PROT</name>
<sequence length="220" mass="24749">MTNHSWPIYLRFADHPLGHHLSLRHKLGSKDHLNLVQDLVEQSLRRFLANGSTNTKIISGESISDLSEAALERLRDFLLEFCDDVTVVIYCRNYFEYLDSVVQEHIKNGASMEEARSALLSGMNPHSDICMPGYFPNYRIKIEKFDNVFGEPNTVARAFHPEAFHDGDLLSDFCAAIDFEGIASTLNCLETGRNASQRIFLRNPTLIRSLGDSWGSALAG</sequence>
<dbReference type="Proteomes" id="UP000581135">
    <property type="component" value="Unassembled WGS sequence"/>
</dbReference>
<protein>
    <submittedName>
        <fullName evidence="1">(2Fe-2S) ferredoxin</fullName>
    </submittedName>
</protein>
<comment type="caution">
    <text evidence="1">The sequence shown here is derived from an EMBL/GenBank/DDBJ whole genome shotgun (WGS) entry which is preliminary data.</text>
</comment>
<evidence type="ECO:0000313" key="2">
    <source>
        <dbReference type="Proteomes" id="UP000581135"/>
    </source>
</evidence>
<accession>A0A839STA2</accession>
<organism evidence="1 2">
    <name type="scientific">Limibacillus halophilus</name>
    <dbReference type="NCBI Taxonomy" id="1579333"/>
    <lineage>
        <taxon>Bacteria</taxon>
        <taxon>Pseudomonadati</taxon>
        <taxon>Pseudomonadota</taxon>
        <taxon>Alphaproteobacteria</taxon>
        <taxon>Rhodospirillales</taxon>
        <taxon>Rhodovibrionaceae</taxon>
        <taxon>Limibacillus</taxon>
    </lineage>
</organism>
<keyword evidence="2" id="KW-1185">Reference proteome</keyword>
<dbReference type="RefSeq" id="WP_183415199.1">
    <property type="nucleotide sequence ID" value="NZ_JACHXA010000001.1"/>
</dbReference>
<evidence type="ECO:0000313" key="1">
    <source>
        <dbReference type="EMBL" id="MBB3064143.1"/>
    </source>
</evidence>
<dbReference type="EMBL" id="JACHXA010000001">
    <property type="protein sequence ID" value="MBB3064143.1"/>
    <property type="molecule type" value="Genomic_DNA"/>
</dbReference>
<proteinExistence type="predicted"/>
<reference evidence="1 2" key="1">
    <citation type="submission" date="2020-08" db="EMBL/GenBank/DDBJ databases">
        <title>Genomic Encyclopedia of Type Strains, Phase III (KMG-III): the genomes of soil and plant-associated and newly described type strains.</title>
        <authorList>
            <person name="Whitman W."/>
        </authorList>
    </citation>
    <scope>NUCLEOTIDE SEQUENCE [LARGE SCALE GENOMIC DNA]</scope>
    <source>
        <strain evidence="1 2">CECT 8803</strain>
    </source>
</reference>
<dbReference type="AlphaFoldDB" id="A0A839STA2"/>